<dbReference type="EMBL" id="MVBN01000008">
    <property type="protein sequence ID" value="OOK68071.1"/>
    <property type="molecule type" value="Genomic_DNA"/>
</dbReference>
<proteinExistence type="predicted"/>
<name>A0A1V3WP55_MYCKA</name>
<organism evidence="2 3">
    <name type="scientific">Mycobacterium kansasii</name>
    <dbReference type="NCBI Taxonomy" id="1768"/>
    <lineage>
        <taxon>Bacteria</taxon>
        <taxon>Bacillati</taxon>
        <taxon>Actinomycetota</taxon>
        <taxon>Actinomycetes</taxon>
        <taxon>Mycobacteriales</taxon>
        <taxon>Mycobacteriaceae</taxon>
        <taxon>Mycobacterium</taxon>
    </lineage>
</organism>
<feature type="compositionally biased region" description="Polar residues" evidence="1">
    <location>
        <begin position="37"/>
        <end position="52"/>
    </location>
</feature>
<protein>
    <submittedName>
        <fullName evidence="2">Asparagine synthase domain protein</fullName>
    </submittedName>
</protein>
<accession>A0A1V3WP55</accession>
<evidence type="ECO:0000313" key="2">
    <source>
        <dbReference type="EMBL" id="OOK68071.1"/>
    </source>
</evidence>
<feature type="compositionally biased region" description="Polar residues" evidence="1">
    <location>
        <begin position="59"/>
        <end position="68"/>
    </location>
</feature>
<dbReference type="Proteomes" id="UP000188532">
    <property type="component" value="Unassembled WGS sequence"/>
</dbReference>
<feature type="region of interest" description="Disordered" evidence="1">
    <location>
        <begin position="24"/>
        <end position="68"/>
    </location>
</feature>
<dbReference type="AlphaFoldDB" id="A0A1V3WP55"/>
<gene>
    <name evidence="2" type="primary">ltsA</name>
    <name evidence="2" type="ORF">BZL29_6673</name>
</gene>
<sequence>MSNPSKSTRSSRHFFSLATAVPPAPVARNSGLMPNGSRAQNNSRVTVSQSAKANMPRSRLSTSVPQWW</sequence>
<comment type="caution">
    <text evidence="2">The sequence shown here is derived from an EMBL/GenBank/DDBJ whole genome shotgun (WGS) entry which is preliminary data.</text>
</comment>
<evidence type="ECO:0000313" key="3">
    <source>
        <dbReference type="Proteomes" id="UP000188532"/>
    </source>
</evidence>
<evidence type="ECO:0000256" key="1">
    <source>
        <dbReference type="SAM" id="MobiDB-lite"/>
    </source>
</evidence>
<reference evidence="2 3" key="1">
    <citation type="submission" date="2017-02" db="EMBL/GenBank/DDBJ databases">
        <title>Complete genome sequences of Mycobacterium kansasii strains isolated from rhesus macaques.</title>
        <authorList>
            <person name="Panda A."/>
            <person name="Nagaraj S."/>
            <person name="Zhao X."/>
            <person name="Tettelin H."/>
            <person name="Detolla L.J."/>
        </authorList>
    </citation>
    <scope>NUCLEOTIDE SEQUENCE [LARGE SCALE GENOMIC DNA]</scope>
    <source>
        <strain evidence="2 3">11-3469</strain>
    </source>
</reference>